<name>A0A816NUL0_9BILA</name>
<evidence type="ECO:0000313" key="10">
    <source>
        <dbReference type="Proteomes" id="UP000663866"/>
    </source>
</evidence>
<dbReference type="Proteomes" id="UP000663887">
    <property type="component" value="Unassembled WGS sequence"/>
</dbReference>
<evidence type="ECO:0000313" key="4">
    <source>
        <dbReference type="EMBL" id="CAF2077515.1"/>
    </source>
</evidence>
<accession>A0A816NUL0</accession>
<dbReference type="EMBL" id="CAJOBH010105656">
    <property type="protein sequence ID" value="CAF4635450.1"/>
    <property type="molecule type" value="Genomic_DNA"/>
</dbReference>
<protein>
    <submittedName>
        <fullName evidence="3">Uncharacterized protein</fullName>
    </submittedName>
</protein>
<dbReference type="AlphaFoldDB" id="A0A816NUL0"/>
<dbReference type="EMBL" id="CAJNRF010001619">
    <property type="protein sequence ID" value="CAF2019224.1"/>
    <property type="molecule type" value="Genomic_DNA"/>
</dbReference>
<dbReference type="EMBL" id="CAJNRG010005513">
    <property type="protein sequence ID" value="CAF2077515.1"/>
    <property type="molecule type" value="Genomic_DNA"/>
</dbReference>
<dbReference type="Proteomes" id="UP000663855">
    <property type="component" value="Unassembled WGS sequence"/>
</dbReference>
<evidence type="ECO:0000313" key="3">
    <source>
        <dbReference type="EMBL" id="CAF2040312.1"/>
    </source>
</evidence>
<dbReference type="Proteomes" id="UP000663824">
    <property type="component" value="Unassembled WGS sequence"/>
</dbReference>
<dbReference type="EMBL" id="CAJOBG010003436">
    <property type="protein sequence ID" value="CAF4062964.1"/>
    <property type="molecule type" value="Genomic_DNA"/>
</dbReference>
<dbReference type="Proteomes" id="UP000663842">
    <property type="component" value="Unassembled WGS sequence"/>
</dbReference>
<evidence type="ECO:0000313" key="2">
    <source>
        <dbReference type="EMBL" id="CAF2019224.1"/>
    </source>
</evidence>
<proteinExistence type="predicted"/>
<evidence type="ECO:0000313" key="6">
    <source>
        <dbReference type="EMBL" id="CAF4022113.1"/>
    </source>
</evidence>
<comment type="caution">
    <text evidence="3">The sequence shown here is derived from an EMBL/GenBank/DDBJ whole genome shotgun (WGS) entry which is preliminary data.</text>
</comment>
<evidence type="ECO:0000313" key="8">
    <source>
        <dbReference type="EMBL" id="CAF4635450.1"/>
    </source>
</evidence>
<dbReference type="EMBL" id="CAJNOV010015608">
    <property type="protein sequence ID" value="CAF1576917.1"/>
    <property type="molecule type" value="Genomic_DNA"/>
</dbReference>
<dbReference type="Proteomes" id="UP000676336">
    <property type="component" value="Unassembled WGS sequence"/>
</dbReference>
<dbReference type="EMBL" id="CAJOBI010005106">
    <property type="protein sequence ID" value="CAF4022113.1"/>
    <property type="molecule type" value="Genomic_DNA"/>
</dbReference>
<gene>
    <name evidence="8" type="ORF">BYL167_LOCUS41547</name>
    <name evidence="1" type="ORF">CJN711_LOCUS32557</name>
    <name evidence="3" type="ORF">MBJ925_LOCUS11274</name>
    <name evidence="7" type="ORF">OVN521_LOCUS18721</name>
    <name evidence="6" type="ORF">SMN809_LOCUS13082</name>
    <name evidence="5" type="ORF">UXM345_LOCUS16747</name>
    <name evidence="2" type="ORF">WKI299_LOCUS5713</name>
    <name evidence="4" type="ORF">XDN619_LOCUS13886</name>
</gene>
<dbReference type="EMBL" id="CAJOBF010002109">
    <property type="protein sequence ID" value="CAF4010641.1"/>
    <property type="molecule type" value="Genomic_DNA"/>
</dbReference>
<organism evidence="3 9">
    <name type="scientific">Rotaria magnacalcarata</name>
    <dbReference type="NCBI Taxonomy" id="392030"/>
    <lineage>
        <taxon>Eukaryota</taxon>
        <taxon>Metazoa</taxon>
        <taxon>Spiralia</taxon>
        <taxon>Gnathifera</taxon>
        <taxon>Rotifera</taxon>
        <taxon>Eurotatoria</taxon>
        <taxon>Bdelloidea</taxon>
        <taxon>Philodinida</taxon>
        <taxon>Philodinidae</taxon>
        <taxon>Rotaria</taxon>
    </lineage>
</organism>
<reference evidence="3" key="1">
    <citation type="submission" date="2021-02" db="EMBL/GenBank/DDBJ databases">
        <authorList>
            <person name="Nowell W R."/>
        </authorList>
    </citation>
    <scope>NUCLEOTIDE SEQUENCE</scope>
</reference>
<evidence type="ECO:0000313" key="5">
    <source>
        <dbReference type="EMBL" id="CAF4010641.1"/>
    </source>
</evidence>
<dbReference type="EMBL" id="CAJNRE010004958">
    <property type="protein sequence ID" value="CAF2040312.1"/>
    <property type="molecule type" value="Genomic_DNA"/>
</dbReference>
<dbReference type="Proteomes" id="UP000663856">
    <property type="component" value="Unassembled WGS sequence"/>
</dbReference>
<evidence type="ECO:0000313" key="9">
    <source>
        <dbReference type="Proteomes" id="UP000663824"/>
    </source>
</evidence>
<evidence type="ECO:0000313" key="7">
    <source>
        <dbReference type="EMBL" id="CAF4062964.1"/>
    </source>
</evidence>
<evidence type="ECO:0000313" key="1">
    <source>
        <dbReference type="EMBL" id="CAF1576917.1"/>
    </source>
</evidence>
<keyword evidence="10" id="KW-1185">Reference proteome</keyword>
<sequence length="117" mass="13369">MPSNNTNKPFIFLQKKQTPPSFLVNLALSDSPIRVDSFVMTRCPEARNCKLLFTPPLLKSSSIVNFTVSYTVHETKSNEFERMHVPCECLCNKQQLYILNVFTNIINQISSMPIKIS</sequence>
<dbReference type="Proteomes" id="UP000681967">
    <property type="component" value="Unassembled WGS sequence"/>
</dbReference>
<dbReference type="Proteomes" id="UP000663866">
    <property type="component" value="Unassembled WGS sequence"/>
</dbReference>